<feature type="domain" description="Methyl-accepting transducer" evidence="12">
    <location>
        <begin position="378"/>
        <end position="635"/>
    </location>
</feature>
<dbReference type="CDD" id="cd06225">
    <property type="entry name" value="HAMP"/>
    <property type="match status" value="1"/>
</dbReference>
<evidence type="ECO:0000256" key="4">
    <source>
        <dbReference type="ARBA" id="ARBA00022692"/>
    </source>
</evidence>
<keyword evidence="5 11" id="KW-1133">Transmembrane helix</keyword>
<organism evidence="14 15">
    <name type="scientific">Clostridium tetani (strain Massachusetts / E88)</name>
    <dbReference type="NCBI Taxonomy" id="212717"/>
    <lineage>
        <taxon>Bacteria</taxon>
        <taxon>Bacillati</taxon>
        <taxon>Bacillota</taxon>
        <taxon>Clostridia</taxon>
        <taxon>Eubacteriales</taxon>
        <taxon>Clostridiaceae</taxon>
        <taxon>Clostridium</taxon>
    </lineage>
</organism>
<dbReference type="SUPFAM" id="SSF103190">
    <property type="entry name" value="Sensory domain-like"/>
    <property type="match status" value="1"/>
</dbReference>
<comment type="subcellular location">
    <subcellularLocation>
        <location evidence="1">Cell membrane</location>
        <topology evidence="1">Multi-pass membrane protein</topology>
    </subcellularLocation>
</comment>
<dbReference type="PROSITE" id="PS50885">
    <property type="entry name" value="HAMP"/>
    <property type="match status" value="1"/>
</dbReference>
<evidence type="ECO:0000256" key="2">
    <source>
        <dbReference type="ARBA" id="ARBA00022475"/>
    </source>
</evidence>
<dbReference type="GO" id="GO:0005886">
    <property type="term" value="C:plasma membrane"/>
    <property type="evidence" value="ECO:0007669"/>
    <property type="project" value="UniProtKB-SubCell"/>
</dbReference>
<dbReference type="InterPro" id="IPR033479">
    <property type="entry name" value="dCache_1"/>
</dbReference>
<name>Q894K5_CLOTE</name>
<evidence type="ECO:0000259" key="13">
    <source>
        <dbReference type="PROSITE" id="PS50885"/>
    </source>
</evidence>
<dbReference type="SUPFAM" id="SSF58104">
    <property type="entry name" value="Methyl-accepting chemotaxis protein (MCP) signaling domain"/>
    <property type="match status" value="1"/>
</dbReference>
<dbReference type="CDD" id="cd12913">
    <property type="entry name" value="PDC1_MCP_like"/>
    <property type="match status" value="1"/>
</dbReference>
<dbReference type="EMBL" id="AE015927">
    <property type="protein sequence ID" value="AAO36087.1"/>
    <property type="molecule type" value="Genomic_DNA"/>
</dbReference>
<comment type="similarity">
    <text evidence="8">Belongs to the methyl-accepting chemotaxis (MCP) protein family.</text>
</comment>
<dbReference type="Pfam" id="PF00015">
    <property type="entry name" value="MCPsignal"/>
    <property type="match status" value="1"/>
</dbReference>
<dbReference type="SMART" id="SM00283">
    <property type="entry name" value="MA"/>
    <property type="match status" value="1"/>
</dbReference>
<keyword evidence="6 11" id="KW-0472">Membrane</keyword>
<protein>
    <submittedName>
        <fullName evidence="14">Methyl-accepting chemotaxis protein</fullName>
    </submittedName>
</protein>
<evidence type="ECO:0000256" key="9">
    <source>
        <dbReference type="PROSITE-ProRule" id="PRU00284"/>
    </source>
</evidence>
<keyword evidence="2" id="KW-1003">Cell membrane</keyword>
<keyword evidence="4 11" id="KW-0812">Transmembrane</keyword>
<dbReference type="PANTHER" id="PTHR32089">
    <property type="entry name" value="METHYL-ACCEPTING CHEMOTAXIS PROTEIN MCPB"/>
    <property type="match status" value="1"/>
</dbReference>
<keyword evidence="15" id="KW-1185">Reference proteome</keyword>
<evidence type="ECO:0000256" key="3">
    <source>
        <dbReference type="ARBA" id="ARBA00022500"/>
    </source>
</evidence>
<feature type="domain" description="HAMP" evidence="13">
    <location>
        <begin position="305"/>
        <end position="359"/>
    </location>
</feature>
<dbReference type="HOGENOM" id="CLU_000445_107_19_9"/>
<keyword evidence="7 9" id="KW-0807">Transducer</keyword>
<dbReference type="Gene3D" id="1.10.287.950">
    <property type="entry name" value="Methyl-accepting chemotaxis protein"/>
    <property type="match status" value="1"/>
</dbReference>
<gene>
    <name evidence="14" type="ordered locus">CTC_01536</name>
</gene>
<dbReference type="Gene3D" id="1.10.8.500">
    <property type="entry name" value="HAMP domain in histidine kinase"/>
    <property type="match status" value="1"/>
</dbReference>
<dbReference type="InterPro" id="IPR003660">
    <property type="entry name" value="HAMP_dom"/>
</dbReference>
<evidence type="ECO:0000256" key="5">
    <source>
        <dbReference type="ARBA" id="ARBA00022989"/>
    </source>
</evidence>
<dbReference type="InterPro" id="IPR004089">
    <property type="entry name" value="MCPsignal_dom"/>
</dbReference>
<evidence type="ECO:0000313" key="15">
    <source>
        <dbReference type="Proteomes" id="UP000001412"/>
    </source>
</evidence>
<dbReference type="CDD" id="cd12912">
    <property type="entry name" value="PDC2_MCP_like"/>
    <property type="match status" value="1"/>
</dbReference>
<keyword evidence="3" id="KW-0145">Chemotaxis</keyword>
<feature type="coiled-coil region" evidence="10">
    <location>
        <begin position="463"/>
        <end position="493"/>
    </location>
</feature>
<dbReference type="SMART" id="SM00304">
    <property type="entry name" value="HAMP"/>
    <property type="match status" value="1"/>
</dbReference>
<feature type="transmembrane region" description="Helical" evidence="11">
    <location>
        <begin position="286"/>
        <end position="304"/>
    </location>
</feature>
<evidence type="ECO:0000313" key="14">
    <source>
        <dbReference type="EMBL" id="AAO36087.1"/>
    </source>
</evidence>
<dbReference type="Pfam" id="PF02743">
    <property type="entry name" value="dCache_1"/>
    <property type="match status" value="1"/>
</dbReference>
<keyword evidence="10" id="KW-0175">Coiled coil</keyword>
<dbReference type="STRING" id="212717.CTC_01536"/>
<feature type="transmembrane region" description="Helical" evidence="11">
    <location>
        <begin position="12"/>
        <end position="32"/>
    </location>
</feature>
<sequence>MDMKNRTIKKTLIIFIILCVVTPLTVISAINFRYQSRSIKENFENSVAQAMYSLSEDITNFKNTNSEIINVLSDDYSSRTLVTDKNSEKLVQSNLNNLAKNHKEICVTYLGQATGKHYTTDKVDENYDPRKRPWYKSAIKDINNIAITEPYEDINKKGSFVITFAKVVKDLSNKPIGVAGIDIELEDLFNKVKNIKIGKDGFAVLIDNNGKILVSKDKGVIGKNVQDIKWANNIIGDKKAVSNVDIEGENYYACKIQNKDTLWHIMTLVPEKELKATLSKAKTTNVILGLVFLGISLLIATIFLRNISKAIKKLTELMNKFGAGDFSQKIEEKDNDILEVKVIKRSINKMVENISSLIYEIKDTSDKLKISAEDLAVITDEGSLAGDEVAEAIQRIAEGALEQSKTLEDSVNWINKLRDEIKISLNNASVMSSSSDKVSEEVKKGNRVVNTLKNNFNHNIKSNNDLYEEIFSLEEEIKNIMNMANDIQDITEQTNLLALNASIEAAHAGEAGKGFAVVAEEVRNLAEQSSRATESINGILNKIELKVKSITLNIEEEKKLDDVTKESVNITEASFKNIFDLTINLHENIEKTTNSLASINNIKEEVTTRIAKVSFVSEETAASTEEVSASTEEQASGLQEIASSAEILKGLSDDIKELIESFKTV</sequence>
<accession>Q894K5</accession>
<dbReference type="InterPro" id="IPR029151">
    <property type="entry name" value="Sensor-like_sf"/>
</dbReference>
<dbReference type="Gene3D" id="3.30.450.20">
    <property type="entry name" value="PAS domain"/>
    <property type="match status" value="2"/>
</dbReference>
<dbReference type="KEGG" id="ctc:CTC_01536"/>
<dbReference type="AlphaFoldDB" id="Q894K5"/>
<reference evidence="14 15" key="1">
    <citation type="journal article" date="2003" name="Proc. Natl. Acad. Sci. U.S.A.">
        <title>The genome sequence of Clostridium tetani, the causative agent of tetanus disease.</title>
        <authorList>
            <person name="Brueggemann H."/>
            <person name="Baumer S."/>
            <person name="Fricke W.F."/>
            <person name="Wiezer A."/>
            <person name="Liesegang H."/>
            <person name="Decker I."/>
            <person name="Herzberg C."/>
            <person name="Martinez-Arias R."/>
            <person name="Merkl R."/>
            <person name="Henne A."/>
            <person name="Gottschalk G."/>
        </authorList>
    </citation>
    <scope>NUCLEOTIDE SEQUENCE [LARGE SCALE GENOMIC DNA]</scope>
    <source>
        <strain evidence="15">Massachusetts / E88</strain>
    </source>
</reference>
<evidence type="ECO:0000256" key="10">
    <source>
        <dbReference type="SAM" id="Coils"/>
    </source>
</evidence>
<evidence type="ECO:0000256" key="8">
    <source>
        <dbReference type="ARBA" id="ARBA00029447"/>
    </source>
</evidence>
<evidence type="ECO:0000256" key="7">
    <source>
        <dbReference type="ARBA" id="ARBA00023224"/>
    </source>
</evidence>
<proteinExistence type="inferred from homology"/>
<dbReference type="PROSITE" id="PS50111">
    <property type="entry name" value="CHEMOTAXIS_TRANSDUC_2"/>
    <property type="match status" value="1"/>
</dbReference>
<dbReference type="Proteomes" id="UP000001412">
    <property type="component" value="Chromosome"/>
</dbReference>
<evidence type="ECO:0000256" key="1">
    <source>
        <dbReference type="ARBA" id="ARBA00004651"/>
    </source>
</evidence>
<dbReference type="GO" id="GO:0006935">
    <property type="term" value="P:chemotaxis"/>
    <property type="evidence" value="ECO:0007669"/>
    <property type="project" value="UniProtKB-KW"/>
</dbReference>
<dbReference type="Pfam" id="PF00672">
    <property type="entry name" value="HAMP"/>
    <property type="match status" value="1"/>
</dbReference>
<dbReference type="PANTHER" id="PTHR32089:SF114">
    <property type="entry name" value="METHYL-ACCEPTING CHEMOTAXIS PROTEIN MCPB"/>
    <property type="match status" value="1"/>
</dbReference>
<evidence type="ECO:0000256" key="6">
    <source>
        <dbReference type="ARBA" id="ARBA00023136"/>
    </source>
</evidence>
<evidence type="ECO:0000259" key="12">
    <source>
        <dbReference type="PROSITE" id="PS50111"/>
    </source>
</evidence>
<dbReference type="GO" id="GO:0007165">
    <property type="term" value="P:signal transduction"/>
    <property type="evidence" value="ECO:0007669"/>
    <property type="project" value="UniProtKB-KW"/>
</dbReference>
<evidence type="ECO:0000256" key="11">
    <source>
        <dbReference type="SAM" id="Phobius"/>
    </source>
</evidence>